<organism evidence="7 8">
    <name type="scientific">Segniliparus rugosus (strain ATCC BAA-974 / DSM 45345 / CCUG 50838 / CIP 108380 / JCM 13579 / CDC 945)</name>
    <dbReference type="NCBI Taxonomy" id="679197"/>
    <lineage>
        <taxon>Bacteria</taxon>
        <taxon>Bacillati</taxon>
        <taxon>Actinomycetota</taxon>
        <taxon>Actinomycetes</taxon>
        <taxon>Mycobacteriales</taxon>
        <taxon>Segniliparaceae</taxon>
        <taxon>Segniliparus</taxon>
    </lineage>
</organism>
<dbReference type="PANTHER" id="PTHR14948:SF25">
    <property type="entry name" value="DUF4190 DOMAIN-CONTAINING PROTEIN"/>
    <property type="match status" value="1"/>
</dbReference>
<keyword evidence="4 6" id="KW-0472">Membrane</keyword>
<dbReference type="AlphaFoldDB" id="E5XSU1"/>
<keyword evidence="2 6" id="KW-0812">Transmembrane</keyword>
<evidence type="ECO:0000256" key="1">
    <source>
        <dbReference type="ARBA" id="ARBA00004370"/>
    </source>
</evidence>
<dbReference type="Proteomes" id="UP000004816">
    <property type="component" value="Unassembled WGS sequence"/>
</dbReference>
<keyword evidence="3 6" id="KW-1133">Transmembrane helix</keyword>
<dbReference type="STRING" id="679197.HMPREF9336_02563"/>
<comment type="caution">
    <text evidence="7">The sequence shown here is derived from an EMBL/GenBank/DDBJ whole genome shotgun (WGS) entry which is preliminary data.</text>
</comment>
<evidence type="ECO:0000313" key="7">
    <source>
        <dbReference type="EMBL" id="EFV12618.1"/>
    </source>
</evidence>
<dbReference type="InterPro" id="IPR007593">
    <property type="entry name" value="CD225/Dispanin_fam"/>
</dbReference>
<gene>
    <name evidence="7" type="ORF">HMPREF9336_02563</name>
</gene>
<feature type="transmembrane region" description="Helical" evidence="6">
    <location>
        <begin position="114"/>
        <end position="138"/>
    </location>
</feature>
<dbReference type="HOGENOM" id="CLU_1804863_0_0_11"/>
<evidence type="ECO:0000256" key="5">
    <source>
        <dbReference type="SAM" id="MobiDB-lite"/>
    </source>
</evidence>
<dbReference type="PANTHER" id="PTHR14948">
    <property type="entry name" value="NG5"/>
    <property type="match status" value="1"/>
</dbReference>
<feature type="region of interest" description="Disordered" evidence="5">
    <location>
        <begin position="1"/>
        <end position="57"/>
    </location>
</feature>
<dbReference type="eggNOG" id="COG3087">
    <property type="taxonomic scope" value="Bacteria"/>
</dbReference>
<sequence>MTYPPNQPFPGSDPNQPGSSPYAGPPSAPGSSPYGTPPVAPYGTPPGGAPYGPGGAAGGPPSNNIGWAIAAIFLCWPFAIPAFIASGKVDNLWRQGDFAGAQQASADAKKWGSIGVYVGIGLTVLGCLCGIGSVILGASGSNM</sequence>
<dbReference type="InterPro" id="IPR051423">
    <property type="entry name" value="CD225/Dispanin"/>
</dbReference>
<name>E5XSU1_SEGRC</name>
<comment type="subcellular location">
    <subcellularLocation>
        <location evidence="1">Membrane</location>
    </subcellularLocation>
</comment>
<keyword evidence="8" id="KW-1185">Reference proteome</keyword>
<dbReference type="EMBL" id="ACZI02000002">
    <property type="protein sequence ID" value="EFV12618.1"/>
    <property type="molecule type" value="Genomic_DNA"/>
</dbReference>
<feature type="compositionally biased region" description="Pro residues" evidence="5">
    <location>
        <begin position="35"/>
        <end position="48"/>
    </location>
</feature>
<evidence type="ECO:0000256" key="4">
    <source>
        <dbReference type="ARBA" id="ARBA00023136"/>
    </source>
</evidence>
<dbReference type="OrthoDB" id="4775437at2"/>
<evidence type="ECO:0000313" key="8">
    <source>
        <dbReference type="Proteomes" id="UP000004816"/>
    </source>
</evidence>
<evidence type="ECO:0000256" key="6">
    <source>
        <dbReference type="SAM" id="Phobius"/>
    </source>
</evidence>
<protein>
    <recommendedName>
        <fullName evidence="9">Interferon-induced transmembrane protein</fullName>
    </recommendedName>
</protein>
<evidence type="ECO:0008006" key="9">
    <source>
        <dbReference type="Google" id="ProtNLM"/>
    </source>
</evidence>
<evidence type="ECO:0000256" key="3">
    <source>
        <dbReference type="ARBA" id="ARBA00022989"/>
    </source>
</evidence>
<accession>E5XSU1</accession>
<dbReference type="Pfam" id="PF04505">
    <property type="entry name" value="CD225"/>
    <property type="match status" value="1"/>
</dbReference>
<dbReference type="GO" id="GO:0016020">
    <property type="term" value="C:membrane"/>
    <property type="evidence" value="ECO:0007669"/>
    <property type="project" value="UniProtKB-SubCell"/>
</dbReference>
<dbReference type="RefSeq" id="WP_007470986.1">
    <property type="nucleotide sequence ID" value="NZ_KI391953.1"/>
</dbReference>
<proteinExistence type="predicted"/>
<feature type="transmembrane region" description="Helical" evidence="6">
    <location>
        <begin position="65"/>
        <end position="85"/>
    </location>
</feature>
<evidence type="ECO:0000256" key="2">
    <source>
        <dbReference type="ARBA" id="ARBA00022692"/>
    </source>
</evidence>
<reference evidence="7 8" key="1">
    <citation type="journal article" date="2011" name="Stand. Genomic Sci.">
        <title>High quality draft genome sequence of Segniliparus rugosus CDC 945(T)= (ATCC BAA-974(T)).</title>
        <authorList>
            <person name="Earl A.M."/>
            <person name="Desjardins C.A."/>
            <person name="Fitzgerald M.G."/>
            <person name="Arachchi H.M."/>
            <person name="Zeng Q."/>
            <person name="Mehta T."/>
            <person name="Griggs A."/>
            <person name="Birren B.W."/>
            <person name="Toney N.C."/>
            <person name="Carr J."/>
            <person name="Posey J."/>
            <person name="Butler W.R."/>
        </authorList>
    </citation>
    <scope>NUCLEOTIDE SEQUENCE [LARGE SCALE GENOMIC DNA]</scope>
    <source>
        <strain evidence="8">ATCC BAA-974 / DSM 45345 / CCUG 50838 / CIP 108380 / JCM 13579 / CDC 945</strain>
    </source>
</reference>